<evidence type="ECO:0000313" key="1">
    <source>
        <dbReference type="EMBL" id="KAH6932111.1"/>
    </source>
</evidence>
<comment type="caution">
    <text evidence="1">The sequence shown here is derived from an EMBL/GenBank/DDBJ whole genome shotgun (WGS) entry which is preliminary data.</text>
</comment>
<evidence type="ECO:0000313" key="2">
    <source>
        <dbReference type="Proteomes" id="UP000821845"/>
    </source>
</evidence>
<protein>
    <submittedName>
        <fullName evidence="1">Uncharacterized protein</fullName>
    </submittedName>
</protein>
<sequence length="365" mass="40464">MERDATDATAEEQLHSLGPCGIDERLNHVSCNLLHKSTKPSAPRLSWASALHLRNVAQLSRTVRTRTSWGVLPHLLPPEHAKRPADEAVSTPRSSSDEPDAVGAARVAAADEAGGEPPPWLSPADRPLNGGMGAIGPPPPPPRVSRARPGAPLHAPRPRARQPRGPAGEEDHDSATRTATIDTTQHSSDEGPRVRRKQVSLRRYTHYGERRTLYLTRARFGRINRHKRHNVVQYRYKSTNTVLVLIQVSNGETLLSTLRPEHRRTTDTTSRGILVLLESPVPHFRDTRNIRSDDGHYFHRNEIPQTHTHVSRVPRKGRHLRRRDPLSVQSVDRSRGSAGRTVRSRCTGHSLLPGYATTSTTASGD</sequence>
<proteinExistence type="predicted"/>
<name>A0ACB7SDI9_HYAAI</name>
<gene>
    <name evidence="1" type="ORF">HPB50_002873</name>
</gene>
<keyword evidence="2" id="KW-1185">Reference proteome</keyword>
<organism evidence="1 2">
    <name type="scientific">Hyalomma asiaticum</name>
    <name type="common">Tick</name>
    <dbReference type="NCBI Taxonomy" id="266040"/>
    <lineage>
        <taxon>Eukaryota</taxon>
        <taxon>Metazoa</taxon>
        <taxon>Ecdysozoa</taxon>
        <taxon>Arthropoda</taxon>
        <taxon>Chelicerata</taxon>
        <taxon>Arachnida</taxon>
        <taxon>Acari</taxon>
        <taxon>Parasitiformes</taxon>
        <taxon>Ixodida</taxon>
        <taxon>Ixodoidea</taxon>
        <taxon>Ixodidae</taxon>
        <taxon>Hyalomminae</taxon>
        <taxon>Hyalomma</taxon>
    </lineage>
</organism>
<reference evidence="1" key="1">
    <citation type="submission" date="2020-05" db="EMBL/GenBank/DDBJ databases">
        <title>Large-scale comparative analyses of tick genomes elucidate their genetic diversity and vector capacities.</title>
        <authorList>
            <person name="Jia N."/>
            <person name="Wang J."/>
            <person name="Shi W."/>
            <person name="Du L."/>
            <person name="Sun Y."/>
            <person name="Zhan W."/>
            <person name="Jiang J."/>
            <person name="Wang Q."/>
            <person name="Zhang B."/>
            <person name="Ji P."/>
            <person name="Sakyi L.B."/>
            <person name="Cui X."/>
            <person name="Yuan T."/>
            <person name="Jiang B."/>
            <person name="Yang W."/>
            <person name="Lam T.T.-Y."/>
            <person name="Chang Q."/>
            <person name="Ding S."/>
            <person name="Wang X."/>
            <person name="Zhu J."/>
            <person name="Ruan X."/>
            <person name="Zhao L."/>
            <person name="Wei J."/>
            <person name="Que T."/>
            <person name="Du C."/>
            <person name="Cheng J."/>
            <person name="Dai P."/>
            <person name="Han X."/>
            <person name="Huang E."/>
            <person name="Gao Y."/>
            <person name="Liu J."/>
            <person name="Shao H."/>
            <person name="Ye R."/>
            <person name="Li L."/>
            <person name="Wei W."/>
            <person name="Wang X."/>
            <person name="Wang C."/>
            <person name="Yang T."/>
            <person name="Huo Q."/>
            <person name="Li W."/>
            <person name="Guo W."/>
            <person name="Chen H."/>
            <person name="Zhou L."/>
            <person name="Ni X."/>
            <person name="Tian J."/>
            <person name="Zhou Y."/>
            <person name="Sheng Y."/>
            <person name="Liu T."/>
            <person name="Pan Y."/>
            <person name="Xia L."/>
            <person name="Li J."/>
            <person name="Zhao F."/>
            <person name="Cao W."/>
        </authorList>
    </citation>
    <scope>NUCLEOTIDE SEQUENCE</scope>
    <source>
        <strain evidence="1">Hyas-2018</strain>
    </source>
</reference>
<dbReference type="EMBL" id="CM023484">
    <property type="protein sequence ID" value="KAH6932111.1"/>
    <property type="molecule type" value="Genomic_DNA"/>
</dbReference>
<accession>A0ACB7SDI9</accession>
<dbReference type="Proteomes" id="UP000821845">
    <property type="component" value="Chromosome 4"/>
</dbReference>